<dbReference type="InterPro" id="IPR036179">
    <property type="entry name" value="Ig-like_dom_sf"/>
</dbReference>
<sequence>MTLIYSLICVGIISMCFSIGIGQINKEPDFPVRLHHLFVTSLKNGSLHINICYSSKFPVQTSWIIDEGFVPTFLSPKALVSETKHSNGSISASMELPPEVPLTLLRFHVACKKQSLLVYTVLYVSHGMADTFEEIKQFSLYMPPANEVGITPGGEARFHAVVDTSGTKYKFGLLQTELSVYSKRLGEVANSFFTNYAAFSFLPTNTSSPIAQRQIVQTSTEYHADIILTSKELYKNGAVVSILAGCANPTSLIQRMDVKKLMYLRPMGSREPVAPGTLGFIDEEYNIPVQPSEHALVRCKLVGNPVKNITLHMKPARGGDYVPVDAPVKLTAMEYETTAVFHLLNTSSKDAGGYICKATDGVTEVRTRNHELSILTADKVKTAA</sequence>
<keyword evidence="1" id="KW-0732">Signal</keyword>
<evidence type="ECO:0000313" key="2">
    <source>
        <dbReference type="EMBL" id="KAH3789849.1"/>
    </source>
</evidence>
<organism evidence="2 3">
    <name type="scientific">Dreissena polymorpha</name>
    <name type="common">Zebra mussel</name>
    <name type="synonym">Mytilus polymorpha</name>
    <dbReference type="NCBI Taxonomy" id="45954"/>
    <lineage>
        <taxon>Eukaryota</taxon>
        <taxon>Metazoa</taxon>
        <taxon>Spiralia</taxon>
        <taxon>Lophotrochozoa</taxon>
        <taxon>Mollusca</taxon>
        <taxon>Bivalvia</taxon>
        <taxon>Autobranchia</taxon>
        <taxon>Heteroconchia</taxon>
        <taxon>Euheterodonta</taxon>
        <taxon>Imparidentia</taxon>
        <taxon>Neoheterodontei</taxon>
        <taxon>Myida</taxon>
        <taxon>Dreissenoidea</taxon>
        <taxon>Dreissenidae</taxon>
        <taxon>Dreissena</taxon>
    </lineage>
</organism>
<feature type="signal peptide" evidence="1">
    <location>
        <begin position="1"/>
        <end position="18"/>
    </location>
</feature>
<comment type="caution">
    <text evidence="2">The sequence shown here is derived from an EMBL/GenBank/DDBJ whole genome shotgun (WGS) entry which is preliminary data.</text>
</comment>
<dbReference type="AlphaFoldDB" id="A0A9D4EZX2"/>
<dbReference type="Proteomes" id="UP000828390">
    <property type="component" value="Unassembled WGS sequence"/>
</dbReference>
<feature type="chain" id="PRO_5038614666" description="Ig-like domain-containing protein" evidence="1">
    <location>
        <begin position="19"/>
        <end position="384"/>
    </location>
</feature>
<reference evidence="2" key="1">
    <citation type="journal article" date="2019" name="bioRxiv">
        <title>The Genome of the Zebra Mussel, Dreissena polymorpha: A Resource for Invasive Species Research.</title>
        <authorList>
            <person name="McCartney M.A."/>
            <person name="Auch B."/>
            <person name="Kono T."/>
            <person name="Mallez S."/>
            <person name="Zhang Y."/>
            <person name="Obille A."/>
            <person name="Becker A."/>
            <person name="Abrahante J.E."/>
            <person name="Garbe J."/>
            <person name="Badalamenti J.P."/>
            <person name="Herman A."/>
            <person name="Mangelson H."/>
            <person name="Liachko I."/>
            <person name="Sullivan S."/>
            <person name="Sone E.D."/>
            <person name="Koren S."/>
            <person name="Silverstein K.A.T."/>
            <person name="Beckman K.B."/>
            <person name="Gohl D.M."/>
        </authorList>
    </citation>
    <scope>NUCLEOTIDE SEQUENCE</scope>
    <source>
        <strain evidence="2">Duluth1</strain>
        <tissue evidence="2">Whole animal</tissue>
    </source>
</reference>
<dbReference type="SUPFAM" id="SSF48726">
    <property type="entry name" value="Immunoglobulin"/>
    <property type="match status" value="1"/>
</dbReference>
<protein>
    <recommendedName>
        <fullName evidence="4">Ig-like domain-containing protein</fullName>
    </recommendedName>
</protein>
<evidence type="ECO:0008006" key="4">
    <source>
        <dbReference type="Google" id="ProtNLM"/>
    </source>
</evidence>
<accession>A0A9D4EZX2</accession>
<dbReference type="InterPro" id="IPR013783">
    <property type="entry name" value="Ig-like_fold"/>
</dbReference>
<evidence type="ECO:0000256" key="1">
    <source>
        <dbReference type="SAM" id="SignalP"/>
    </source>
</evidence>
<evidence type="ECO:0000313" key="3">
    <source>
        <dbReference type="Proteomes" id="UP000828390"/>
    </source>
</evidence>
<dbReference type="EMBL" id="JAIWYP010000008">
    <property type="protein sequence ID" value="KAH3789849.1"/>
    <property type="molecule type" value="Genomic_DNA"/>
</dbReference>
<gene>
    <name evidence="2" type="ORF">DPMN_168038</name>
</gene>
<keyword evidence="3" id="KW-1185">Reference proteome</keyword>
<reference evidence="2" key="2">
    <citation type="submission" date="2020-11" db="EMBL/GenBank/DDBJ databases">
        <authorList>
            <person name="McCartney M.A."/>
            <person name="Auch B."/>
            <person name="Kono T."/>
            <person name="Mallez S."/>
            <person name="Becker A."/>
            <person name="Gohl D.M."/>
            <person name="Silverstein K.A.T."/>
            <person name="Koren S."/>
            <person name="Bechman K.B."/>
            <person name="Herman A."/>
            <person name="Abrahante J.E."/>
            <person name="Garbe J."/>
        </authorList>
    </citation>
    <scope>NUCLEOTIDE SEQUENCE</scope>
    <source>
        <strain evidence="2">Duluth1</strain>
        <tissue evidence="2">Whole animal</tissue>
    </source>
</reference>
<dbReference type="Gene3D" id="2.60.40.10">
    <property type="entry name" value="Immunoglobulins"/>
    <property type="match status" value="1"/>
</dbReference>
<dbReference type="CDD" id="cd00096">
    <property type="entry name" value="Ig"/>
    <property type="match status" value="1"/>
</dbReference>
<name>A0A9D4EZX2_DREPO</name>
<proteinExistence type="predicted"/>